<dbReference type="GO" id="GO:0031071">
    <property type="term" value="F:cysteine desulfurase activity"/>
    <property type="evidence" value="ECO:0007669"/>
    <property type="project" value="UniProtKB-EC"/>
</dbReference>
<comment type="cofactor">
    <cofactor evidence="1 10 11">
        <name>pyridoxal 5'-phosphate</name>
        <dbReference type="ChEBI" id="CHEBI:597326"/>
    </cofactor>
</comment>
<feature type="modified residue" description="N6-(pyridoxal phosphate)lysine" evidence="10">
    <location>
        <position position="202"/>
    </location>
</feature>
<dbReference type="Gene3D" id="1.10.260.50">
    <property type="match status" value="1"/>
</dbReference>
<dbReference type="InterPro" id="IPR010240">
    <property type="entry name" value="Cys_deSase_IscS"/>
</dbReference>
<keyword evidence="14" id="KW-1185">Reference proteome</keyword>
<proteinExistence type="inferred from homology"/>
<comment type="similarity">
    <text evidence="2 10">Belongs to the class-V pyridoxal-phosphate-dependent aminotransferase family. NifS/IscS subfamily.</text>
</comment>
<gene>
    <name evidence="13" type="primary">nifS</name>
    <name evidence="10" type="synonym">iscS</name>
    <name evidence="13" type="ORF">QBE51_03925</name>
</gene>
<evidence type="ECO:0000256" key="7">
    <source>
        <dbReference type="ARBA" id="ARBA00023004"/>
    </source>
</evidence>
<dbReference type="InterPro" id="IPR015422">
    <property type="entry name" value="PyrdxlP-dep_Trfase_small"/>
</dbReference>
<keyword evidence="4 10" id="KW-0808">Transferase</keyword>
<feature type="binding site" evidence="10">
    <location>
        <position position="151"/>
    </location>
    <ligand>
        <name>pyridoxal 5'-phosphate</name>
        <dbReference type="ChEBI" id="CHEBI:597326"/>
    </ligand>
</feature>
<evidence type="ECO:0000256" key="8">
    <source>
        <dbReference type="ARBA" id="ARBA00023014"/>
    </source>
</evidence>
<keyword evidence="6 10" id="KW-0663">Pyridoxal phosphate</keyword>
<dbReference type="Proteomes" id="UP001486565">
    <property type="component" value="Chromosome"/>
</dbReference>
<dbReference type="InterPro" id="IPR020578">
    <property type="entry name" value="Aminotrans_V_PyrdxlP_BS"/>
</dbReference>
<feature type="binding site" evidence="10">
    <location>
        <position position="179"/>
    </location>
    <ligand>
        <name>pyridoxal 5'-phosphate</name>
        <dbReference type="ChEBI" id="CHEBI:597326"/>
    </ligand>
</feature>
<dbReference type="InterPro" id="IPR000192">
    <property type="entry name" value="Aminotrans_V_dom"/>
</dbReference>
<evidence type="ECO:0000313" key="13">
    <source>
        <dbReference type="EMBL" id="WZL70687.1"/>
    </source>
</evidence>
<protein>
    <recommendedName>
        <fullName evidence="10">Cysteine desulfurase IscS</fullName>
        <ecNumber evidence="10">2.8.1.7</ecNumber>
    </recommendedName>
</protein>
<feature type="active site" description="Cysteine persulfide intermediate" evidence="10">
    <location>
        <position position="325"/>
    </location>
</feature>
<name>A0ABZ2Y5S0_9FIRM</name>
<feature type="binding site" evidence="10">
    <location>
        <begin position="71"/>
        <end position="72"/>
    </location>
    <ligand>
        <name>pyridoxal 5'-phosphate</name>
        <dbReference type="ChEBI" id="CHEBI:597326"/>
    </ligand>
</feature>
<keyword evidence="7 10" id="KW-0408">Iron</keyword>
<evidence type="ECO:0000256" key="6">
    <source>
        <dbReference type="ARBA" id="ARBA00022898"/>
    </source>
</evidence>
<comment type="pathway">
    <text evidence="10">Cofactor biosynthesis; iron-sulfur cluster biosynthesis.</text>
</comment>
<dbReference type="InterPro" id="IPR015421">
    <property type="entry name" value="PyrdxlP-dep_Trfase_major"/>
</dbReference>
<dbReference type="NCBIfam" id="NF002806">
    <property type="entry name" value="PRK02948.1"/>
    <property type="match status" value="1"/>
</dbReference>
<dbReference type="PIRSF" id="PIRSF005572">
    <property type="entry name" value="NifS"/>
    <property type="match status" value="1"/>
</dbReference>
<feature type="domain" description="Aminotransferase class V" evidence="12">
    <location>
        <begin position="4"/>
        <end position="366"/>
    </location>
</feature>
<dbReference type="SUPFAM" id="SSF53383">
    <property type="entry name" value="PLP-dependent transferases"/>
    <property type="match status" value="1"/>
</dbReference>
<evidence type="ECO:0000256" key="10">
    <source>
        <dbReference type="HAMAP-Rule" id="MF_00331"/>
    </source>
</evidence>
<dbReference type="InterPro" id="IPR016454">
    <property type="entry name" value="Cysteine_dSase"/>
</dbReference>
<dbReference type="EC" id="2.8.1.7" evidence="10"/>
<dbReference type="InterPro" id="IPR015424">
    <property type="entry name" value="PyrdxlP-dep_Trfase"/>
</dbReference>
<dbReference type="RefSeq" id="WP_341877647.1">
    <property type="nucleotide sequence ID" value="NZ_CP121687.1"/>
</dbReference>
<feature type="binding site" evidence="10">
    <location>
        <begin position="199"/>
        <end position="201"/>
    </location>
    <ligand>
        <name>pyridoxal 5'-phosphate</name>
        <dbReference type="ChEBI" id="CHEBI:597326"/>
    </ligand>
</feature>
<evidence type="ECO:0000256" key="5">
    <source>
        <dbReference type="ARBA" id="ARBA00022723"/>
    </source>
</evidence>
<evidence type="ECO:0000256" key="11">
    <source>
        <dbReference type="RuleBase" id="RU004504"/>
    </source>
</evidence>
<dbReference type="NCBIfam" id="TIGR03402">
    <property type="entry name" value="FeS_nifS"/>
    <property type="match status" value="1"/>
</dbReference>
<dbReference type="InterPro" id="IPR017772">
    <property type="entry name" value="Cys_deSase_NifS_bac/arc"/>
</dbReference>
<dbReference type="Gene3D" id="3.90.1150.10">
    <property type="entry name" value="Aspartate Aminotransferase, domain 1"/>
    <property type="match status" value="1"/>
</dbReference>
<keyword evidence="10" id="KW-0001">2Fe-2S</keyword>
<evidence type="ECO:0000256" key="9">
    <source>
        <dbReference type="ARBA" id="ARBA00050776"/>
    </source>
</evidence>
<keyword evidence="8 10" id="KW-0411">Iron-sulfur</keyword>
<dbReference type="HAMAP" id="MF_00331">
    <property type="entry name" value="Cys_desulf_IscS"/>
    <property type="match status" value="1"/>
</dbReference>
<dbReference type="PROSITE" id="PS00595">
    <property type="entry name" value="AA_TRANSFER_CLASS_5"/>
    <property type="match status" value="1"/>
</dbReference>
<dbReference type="EMBL" id="CP121687">
    <property type="protein sequence ID" value="WZL70687.1"/>
    <property type="molecule type" value="Genomic_DNA"/>
</dbReference>
<evidence type="ECO:0000256" key="2">
    <source>
        <dbReference type="ARBA" id="ARBA00006490"/>
    </source>
</evidence>
<comment type="subunit">
    <text evidence="10">Homodimer. Forms a heterotetramer with IscU, interacts with other sulfur acceptors.</text>
</comment>
<evidence type="ECO:0000313" key="14">
    <source>
        <dbReference type="Proteomes" id="UP001486565"/>
    </source>
</evidence>
<dbReference type="Gene3D" id="3.40.640.10">
    <property type="entry name" value="Type I PLP-dependent aspartate aminotransferase-like (Major domain)"/>
    <property type="match status" value="1"/>
</dbReference>
<comment type="catalytic activity">
    <reaction evidence="9 10">
        <text>(sulfur carrier)-H + L-cysteine = (sulfur carrier)-SH + L-alanine</text>
        <dbReference type="Rhea" id="RHEA:43892"/>
        <dbReference type="Rhea" id="RHEA-COMP:14737"/>
        <dbReference type="Rhea" id="RHEA-COMP:14739"/>
        <dbReference type="ChEBI" id="CHEBI:29917"/>
        <dbReference type="ChEBI" id="CHEBI:35235"/>
        <dbReference type="ChEBI" id="CHEBI:57972"/>
        <dbReference type="ChEBI" id="CHEBI:64428"/>
        <dbReference type="EC" id="2.8.1.7"/>
    </reaction>
</comment>
<dbReference type="PANTHER" id="PTHR11601">
    <property type="entry name" value="CYSTEINE DESULFURYLASE FAMILY MEMBER"/>
    <property type="match status" value="1"/>
</dbReference>
<comment type="function">
    <text evidence="10">Master enzyme that delivers sulfur to a number of partners involved in Fe-S cluster assembly, tRNA modification or cofactor biosynthesis. Catalyzes the removal of elemental sulfur atoms from cysteine to produce alanine. Functions as a sulfur delivery protein for Fe-S cluster synthesis onto IscU, an Fe-S scaffold assembly protein, as well as other S acceptor proteins.</text>
</comment>
<comment type="subcellular location">
    <subcellularLocation>
        <location evidence="10">Cytoplasm</location>
    </subcellularLocation>
</comment>
<organism evidence="13 14">
    <name type="scientific">Defluviitalea saccharophila</name>
    <dbReference type="NCBI Taxonomy" id="879970"/>
    <lineage>
        <taxon>Bacteria</taxon>
        <taxon>Bacillati</taxon>
        <taxon>Bacillota</taxon>
        <taxon>Clostridia</taxon>
        <taxon>Lachnospirales</taxon>
        <taxon>Defluviitaleaceae</taxon>
        <taxon>Defluviitalea</taxon>
    </lineage>
</organism>
<feature type="binding site" description="via persulfide group" evidence="10">
    <location>
        <position position="325"/>
    </location>
    <ligand>
        <name>[2Fe-2S] cluster</name>
        <dbReference type="ChEBI" id="CHEBI:190135"/>
        <note>ligand shared with IscU</note>
    </ligand>
</feature>
<evidence type="ECO:0000256" key="3">
    <source>
        <dbReference type="ARBA" id="ARBA00022490"/>
    </source>
</evidence>
<keyword evidence="5 10" id="KW-0479">Metal-binding</keyword>
<dbReference type="PANTHER" id="PTHR11601:SF34">
    <property type="entry name" value="CYSTEINE DESULFURASE"/>
    <property type="match status" value="1"/>
</dbReference>
<evidence type="ECO:0000256" key="4">
    <source>
        <dbReference type="ARBA" id="ARBA00022679"/>
    </source>
</evidence>
<reference evidence="13 14" key="1">
    <citation type="submission" date="2023-03" db="EMBL/GenBank/DDBJ databases">
        <title>Novel Species.</title>
        <authorList>
            <person name="Ma S."/>
        </authorList>
    </citation>
    <scope>NUCLEOTIDE SEQUENCE [LARGE SCALE GENOMIC DNA]</scope>
    <source>
        <strain evidence="13 14">LIND6LT2</strain>
    </source>
</reference>
<evidence type="ECO:0000256" key="1">
    <source>
        <dbReference type="ARBA" id="ARBA00001933"/>
    </source>
</evidence>
<keyword evidence="3 10" id="KW-0963">Cytoplasm</keyword>
<dbReference type="Pfam" id="PF00266">
    <property type="entry name" value="Aminotran_5"/>
    <property type="match status" value="1"/>
</dbReference>
<sequence>MQKIYFDHAATTAMNPQVVEAMVPYFTENFGNPSSIYEIARKNKQALDESRDKIAKLLGADPKEIYFTSGGTESDNWAIKGIADAYRNKGNHIITSAIEHHAVLHTCEYLESKGYEVTYLPVNEFGQVDPQDVLKAIKDNTILISIMYANNEIGTIQPIEEIGKIAREKGIVFHTDAVQAVGHIPIDVKKANVDLLSLSGHKFHGPKGVGVLYIRKGIKIKPLLHGGAQERGRRGGTENVPGIVGLAKALELAVENMEENNKKMIELRDYIIKGISSKIDHVKLNGHPTDRLPNNINFTFDFIEGESLLLLLDMKGIYASSGSACTSGSLDPSHVLLAIGLPHERAHGSLRITLGDENTKEEADYLLEVLPPIVQRLRDMSPLYEAYKKEQNLN</sequence>
<feature type="binding site" evidence="10">
    <location>
        <position position="237"/>
    </location>
    <ligand>
        <name>pyridoxal 5'-phosphate</name>
        <dbReference type="ChEBI" id="CHEBI:597326"/>
    </ligand>
</feature>
<accession>A0ABZ2Y5S0</accession>
<evidence type="ECO:0000259" key="12">
    <source>
        <dbReference type="Pfam" id="PF00266"/>
    </source>
</evidence>